<dbReference type="Pfam" id="PF08281">
    <property type="entry name" value="Sigma70_r4_2"/>
    <property type="match status" value="1"/>
</dbReference>
<evidence type="ECO:0000256" key="2">
    <source>
        <dbReference type="ARBA" id="ARBA00023015"/>
    </source>
</evidence>
<dbReference type="EMBL" id="QWGA01000006">
    <property type="protein sequence ID" value="RIJ29582.1"/>
    <property type="molecule type" value="Genomic_DNA"/>
</dbReference>
<dbReference type="SUPFAM" id="SSF88659">
    <property type="entry name" value="Sigma3 and sigma4 domains of RNA polymerase sigma factors"/>
    <property type="match status" value="1"/>
</dbReference>
<evidence type="ECO:0000313" key="8">
    <source>
        <dbReference type="Proteomes" id="UP000265845"/>
    </source>
</evidence>
<gene>
    <name evidence="7" type="ORF">D1222_09315</name>
</gene>
<dbReference type="RefSeq" id="WP_119453988.1">
    <property type="nucleotide sequence ID" value="NZ_QWGA01000006.1"/>
</dbReference>
<dbReference type="Pfam" id="PF04542">
    <property type="entry name" value="Sigma70_r2"/>
    <property type="match status" value="1"/>
</dbReference>
<accession>A0A399RIB7</accession>
<evidence type="ECO:0000259" key="5">
    <source>
        <dbReference type="Pfam" id="PF04542"/>
    </source>
</evidence>
<evidence type="ECO:0000256" key="1">
    <source>
        <dbReference type="ARBA" id="ARBA00010641"/>
    </source>
</evidence>
<dbReference type="InterPro" id="IPR014284">
    <property type="entry name" value="RNA_pol_sigma-70_dom"/>
</dbReference>
<comment type="caution">
    <text evidence="7">The sequence shown here is derived from an EMBL/GenBank/DDBJ whole genome shotgun (WGS) entry which is preliminary data.</text>
</comment>
<dbReference type="InterPro" id="IPR036388">
    <property type="entry name" value="WH-like_DNA-bd_sf"/>
</dbReference>
<dbReference type="InterPro" id="IPR039425">
    <property type="entry name" value="RNA_pol_sigma-70-like"/>
</dbReference>
<sequence>MSKPEFAKLNLELKAALAACANGDAKAFKEVYRLTAPKFFAILKSQLKDTEAAKDVLQEAYVSIWKNAHRFDADKGNAFTWMLVIMRNRGLDRLRSEARAPVTEEIAETVPDGAARPEQQARTQHLGAILERHLAKLPEQVSLSISLNVVQGMTCREIGHILEVSPNTVKAWVRRGLKKLRADMPVDSVSAVL</sequence>
<dbReference type="Gene3D" id="1.10.10.10">
    <property type="entry name" value="Winged helix-like DNA-binding domain superfamily/Winged helix DNA-binding domain"/>
    <property type="match status" value="1"/>
</dbReference>
<dbReference type="GO" id="GO:0016987">
    <property type="term" value="F:sigma factor activity"/>
    <property type="evidence" value="ECO:0007669"/>
    <property type="project" value="UniProtKB-KW"/>
</dbReference>
<dbReference type="SUPFAM" id="SSF88946">
    <property type="entry name" value="Sigma2 domain of RNA polymerase sigma factors"/>
    <property type="match status" value="1"/>
</dbReference>
<evidence type="ECO:0000313" key="7">
    <source>
        <dbReference type="EMBL" id="RIJ29582.1"/>
    </source>
</evidence>
<dbReference type="PANTHER" id="PTHR43133:SF66">
    <property type="entry name" value="ECF RNA POLYMERASE SIGMA FACTOR SIGK"/>
    <property type="match status" value="1"/>
</dbReference>
<dbReference type="AlphaFoldDB" id="A0A399RIB7"/>
<protein>
    <submittedName>
        <fullName evidence="7">Sigma-70 family RNA polymerase sigma factor</fullName>
    </submittedName>
</protein>
<evidence type="ECO:0000256" key="4">
    <source>
        <dbReference type="ARBA" id="ARBA00023163"/>
    </source>
</evidence>
<feature type="domain" description="RNA polymerase sigma factor 70 region 4 type 2" evidence="6">
    <location>
        <begin position="130"/>
        <end position="180"/>
    </location>
</feature>
<keyword evidence="4" id="KW-0804">Transcription</keyword>
<dbReference type="OrthoDB" id="9803470at2"/>
<feature type="domain" description="RNA polymerase sigma-70 region 2" evidence="5">
    <location>
        <begin position="32"/>
        <end position="99"/>
    </location>
</feature>
<dbReference type="Gene3D" id="1.10.1740.10">
    <property type="match status" value="1"/>
</dbReference>
<keyword evidence="8" id="KW-1185">Reference proteome</keyword>
<dbReference type="NCBIfam" id="TIGR02937">
    <property type="entry name" value="sigma70-ECF"/>
    <property type="match status" value="1"/>
</dbReference>
<proteinExistence type="inferred from homology"/>
<dbReference type="PANTHER" id="PTHR43133">
    <property type="entry name" value="RNA POLYMERASE ECF-TYPE SIGMA FACTO"/>
    <property type="match status" value="1"/>
</dbReference>
<organism evidence="7 8">
    <name type="scientific">Henriciella algicola</name>
    <dbReference type="NCBI Taxonomy" id="1608422"/>
    <lineage>
        <taxon>Bacteria</taxon>
        <taxon>Pseudomonadati</taxon>
        <taxon>Pseudomonadota</taxon>
        <taxon>Alphaproteobacteria</taxon>
        <taxon>Hyphomonadales</taxon>
        <taxon>Hyphomonadaceae</taxon>
        <taxon>Henriciella</taxon>
    </lineage>
</organism>
<reference evidence="7 8" key="1">
    <citation type="submission" date="2018-08" db="EMBL/GenBank/DDBJ databases">
        <title>Henriciella mobilis sp. nov., isolated from seawater.</title>
        <authorList>
            <person name="Cheng H."/>
            <person name="Wu Y.-H."/>
            <person name="Xu X.-W."/>
            <person name="Guo L.-L."/>
        </authorList>
    </citation>
    <scope>NUCLEOTIDE SEQUENCE [LARGE SCALE GENOMIC DNA]</scope>
    <source>
        <strain evidence="7 8">CCUG67844</strain>
    </source>
</reference>
<evidence type="ECO:0000256" key="3">
    <source>
        <dbReference type="ARBA" id="ARBA00023082"/>
    </source>
</evidence>
<dbReference type="Proteomes" id="UP000265845">
    <property type="component" value="Unassembled WGS sequence"/>
</dbReference>
<keyword evidence="3" id="KW-0731">Sigma factor</keyword>
<dbReference type="InterPro" id="IPR013324">
    <property type="entry name" value="RNA_pol_sigma_r3/r4-like"/>
</dbReference>
<dbReference type="GO" id="GO:0003677">
    <property type="term" value="F:DNA binding"/>
    <property type="evidence" value="ECO:0007669"/>
    <property type="project" value="InterPro"/>
</dbReference>
<name>A0A399RIB7_9PROT</name>
<dbReference type="GO" id="GO:0006352">
    <property type="term" value="P:DNA-templated transcription initiation"/>
    <property type="evidence" value="ECO:0007669"/>
    <property type="project" value="InterPro"/>
</dbReference>
<keyword evidence="2" id="KW-0805">Transcription regulation</keyword>
<evidence type="ECO:0000259" key="6">
    <source>
        <dbReference type="Pfam" id="PF08281"/>
    </source>
</evidence>
<comment type="similarity">
    <text evidence="1">Belongs to the sigma-70 factor family. ECF subfamily.</text>
</comment>
<dbReference type="InterPro" id="IPR007627">
    <property type="entry name" value="RNA_pol_sigma70_r2"/>
</dbReference>
<dbReference type="InterPro" id="IPR013325">
    <property type="entry name" value="RNA_pol_sigma_r2"/>
</dbReference>
<dbReference type="InterPro" id="IPR013249">
    <property type="entry name" value="RNA_pol_sigma70_r4_t2"/>
</dbReference>